<evidence type="ECO:0000259" key="2">
    <source>
        <dbReference type="Pfam" id="PF12274"/>
    </source>
</evidence>
<reference evidence="4" key="1">
    <citation type="submission" date="2020-07" db="EMBL/GenBank/DDBJ databases">
        <title>Genome sequence and genetic diversity analysis of an under-domesticated orphan crop, white fonio (Digitaria exilis).</title>
        <authorList>
            <person name="Bennetzen J.L."/>
            <person name="Chen S."/>
            <person name="Ma X."/>
            <person name="Wang X."/>
            <person name="Yssel A.E.J."/>
            <person name="Chaluvadi S.R."/>
            <person name="Johnson M."/>
            <person name="Gangashetty P."/>
            <person name="Hamidou F."/>
            <person name="Sanogo M.D."/>
            <person name="Zwaenepoel A."/>
            <person name="Wallace J."/>
            <person name="Van De Peer Y."/>
            <person name="Van Deynze A."/>
        </authorList>
    </citation>
    <scope>NUCLEOTIDE SEQUENCE</scope>
    <source>
        <tissue evidence="4">Leaves</tissue>
    </source>
</reference>
<dbReference type="Pfam" id="PF20235">
    <property type="entry name" value="PIR2-like_helical"/>
    <property type="match status" value="2"/>
</dbReference>
<evidence type="ECO:0000313" key="5">
    <source>
        <dbReference type="Proteomes" id="UP000636709"/>
    </source>
</evidence>
<feature type="domain" description="DUF3615" evidence="2">
    <location>
        <begin position="513"/>
        <end position="615"/>
    </location>
</feature>
<dbReference type="PANTHER" id="PTHR33120:SF53">
    <property type="entry name" value="OS03G0697833 PROTEIN"/>
    <property type="match status" value="1"/>
</dbReference>
<feature type="region of interest" description="Disordered" evidence="1">
    <location>
        <begin position="1"/>
        <end position="21"/>
    </location>
</feature>
<evidence type="ECO:0000313" key="4">
    <source>
        <dbReference type="EMBL" id="KAF8723131.1"/>
    </source>
</evidence>
<dbReference type="Pfam" id="PF12274">
    <property type="entry name" value="DUF3615"/>
    <property type="match status" value="1"/>
</dbReference>
<gene>
    <name evidence="4" type="ORF">HU200_022287</name>
</gene>
<comment type="caution">
    <text evidence="4">The sequence shown here is derived from an EMBL/GenBank/DDBJ whole genome shotgun (WGS) entry which is preliminary data.</text>
</comment>
<organism evidence="4 5">
    <name type="scientific">Digitaria exilis</name>
    <dbReference type="NCBI Taxonomy" id="1010633"/>
    <lineage>
        <taxon>Eukaryota</taxon>
        <taxon>Viridiplantae</taxon>
        <taxon>Streptophyta</taxon>
        <taxon>Embryophyta</taxon>
        <taxon>Tracheophyta</taxon>
        <taxon>Spermatophyta</taxon>
        <taxon>Magnoliopsida</taxon>
        <taxon>Liliopsida</taxon>
        <taxon>Poales</taxon>
        <taxon>Poaceae</taxon>
        <taxon>PACMAD clade</taxon>
        <taxon>Panicoideae</taxon>
        <taxon>Panicodae</taxon>
        <taxon>Paniceae</taxon>
        <taxon>Anthephorinae</taxon>
        <taxon>Digitaria</taxon>
    </lineage>
</organism>
<keyword evidence="5" id="KW-1185">Reference proteome</keyword>
<feature type="domain" description="PIR2-like helical" evidence="3">
    <location>
        <begin position="31"/>
        <end position="158"/>
    </location>
</feature>
<accession>A0A835EYR2</accession>
<dbReference type="EMBL" id="JACEFO010001669">
    <property type="protein sequence ID" value="KAF8723131.1"/>
    <property type="molecule type" value="Genomic_DNA"/>
</dbReference>
<dbReference type="InterPro" id="IPR046527">
    <property type="entry name" value="PIR2-like_helical"/>
</dbReference>
<feature type="region of interest" description="Disordered" evidence="1">
    <location>
        <begin position="75"/>
        <end position="112"/>
    </location>
</feature>
<dbReference type="PANTHER" id="PTHR33120">
    <property type="entry name" value="EXPRESSED PROTEIN-RELATED"/>
    <property type="match status" value="1"/>
</dbReference>
<dbReference type="Proteomes" id="UP000636709">
    <property type="component" value="Unassembled WGS sequence"/>
</dbReference>
<dbReference type="OrthoDB" id="688001at2759"/>
<dbReference type="AlphaFoldDB" id="A0A835EYR2"/>
<protein>
    <submittedName>
        <fullName evidence="4">Uncharacterized protein</fullName>
    </submittedName>
</protein>
<feature type="domain" description="PIR2-like helical" evidence="3">
    <location>
        <begin position="290"/>
        <end position="397"/>
    </location>
</feature>
<proteinExistence type="predicted"/>
<name>A0A835EYR2_9POAL</name>
<evidence type="ECO:0000259" key="3">
    <source>
        <dbReference type="Pfam" id="PF20235"/>
    </source>
</evidence>
<dbReference type="InterPro" id="IPR022059">
    <property type="entry name" value="DUF3615"/>
</dbReference>
<feature type="compositionally biased region" description="Basic residues" evidence="1">
    <location>
        <begin position="89"/>
        <end position="112"/>
    </location>
</feature>
<evidence type="ECO:0000256" key="1">
    <source>
        <dbReference type="SAM" id="MobiDB-lite"/>
    </source>
</evidence>
<sequence length="710" mass="78949">MGVGEATDDAGGSNSSMDNVGRNESAVMGYIDGYYKEALNRLPRSLIPRVLETGFCFGFLDPVSNIIANTAAAAYPPSPEANRDEQAGRRRGANKRKRSQSVTKGRKKKKGSKIIAARSLRGLEAFLTSFFRYLTTQEALRYLRLAKADLLVAVHLIEEDRHTDAFTIHVLTTKVALNCAAISAISSEEFSGSVVPSAHHPDVTSLVQSSLTIASRQDEVFTLLAMQGGRLDTSTLRRLSDLSMKDMHGTADPREPMRCAISRFLAFPPHTKKMSVTYDLELALIQVLLDRIHGFYLEAMSSFPANSLRLRHHRGLLKAGHCYGPFDPVSNIILNTIWYDTMFPPHHEFNVDMICDEILANTECRSLHGLVTFIQKLFPALSSYDATRYLLFCDARLDKVILRATQEGYHAAIPLKDAYEAAALVAHHPNPSALAELATVLLPAEEGKLRSLLKDELILSPCDLQFIAATLSQNDPPSKSLVLVQELTLHANMIVSAKRKEFEALQSFLILFFFNQLQGVEYELLAICGVNAQVSEPGKFGYFDNCDGYPYSHVNILARQKGSWLSDAPTLLFIQCSNDSENKEDIPLCLPVSKSSKDAGRCFHCECEGAKIVHPSSVAYLGQESDFEEMARGDHPLSNEELIGYWGQKTVFLDTSEDYYTYFDPAWDADFAVRLNRDAKWEEDYGNEITPAEVKRISEMLDLMVASSAV</sequence>